<dbReference type="EMBL" id="CP129971">
    <property type="protein sequence ID" value="WKK75653.2"/>
    <property type="molecule type" value="Genomic_DNA"/>
</dbReference>
<organism evidence="1 2">
    <name type="scientific">Marivirga salinarum</name>
    <dbReference type="NCBI Taxonomy" id="3059078"/>
    <lineage>
        <taxon>Bacteria</taxon>
        <taxon>Pseudomonadati</taxon>
        <taxon>Bacteroidota</taxon>
        <taxon>Cytophagia</taxon>
        <taxon>Cytophagales</taxon>
        <taxon>Marivirgaceae</taxon>
        <taxon>Marivirga</taxon>
    </lineage>
</organism>
<proteinExistence type="predicted"/>
<dbReference type="AlphaFoldDB" id="A0AA49JGR8"/>
<dbReference type="KEGG" id="msaa:QYS49_29950"/>
<keyword evidence="2" id="KW-1185">Reference proteome</keyword>
<dbReference type="RefSeq" id="WP_308351144.1">
    <property type="nucleotide sequence ID" value="NZ_CP129971.1"/>
</dbReference>
<reference evidence="1 2" key="1">
    <citation type="submission" date="2023-08" db="EMBL/GenBank/DDBJ databases">
        <title>Comparative genomics and taxonomic characterization of three novel marine species of genus Marivirga.</title>
        <authorList>
            <person name="Muhammad N."/>
            <person name="Kim S.-G."/>
        </authorList>
    </citation>
    <scope>NUCLEOTIDE SEQUENCE [LARGE SCALE GENOMIC DNA]</scope>
    <source>
        <strain evidence="1 2">BDSF4-3</strain>
    </source>
</reference>
<evidence type="ECO:0000313" key="2">
    <source>
        <dbReference type="Proteomes" id="UP001230496"/>
    </source>
</evidence>
<protein>
    <submittedName>
        <fullName evidence="1">DUF4286 family protein</fullName>
    </submittedName>
</protein>
<evidence type="ECO:0000313" key="1">
    <source>
        <dbReference type="EMBL" id="WKK75653.2"/>
    </source>
</evidence>
<dbReference type="Proteomes" id="UP001230496">
    <property type="component" value="Chromosome"/>
</dbReference>
<accession>A0AA49JGR8</accession>
<dbReference type="Pfam" id="PF14114">
    <property type="entry name" value="DUF4286"/>
    <property type="match status" value="1"/>
</dbReference>
<dbReference type="InterPro" id="IPR025563">
    <property type="entry name" value="DUF4286"/>
</dbReference>
<sequence length="119" mass="14406">MFFRNDNMFQICKKNLKNAMIIYNVTVNVEKEVEEVWVNWMKETHIPEILATGLFHEHKMLRLLNETEGEGETYAVQYFTDELDKLEKYMSEEAPRLRDEHYKKFQDKCVSFRTFLETV</sequence>
<name>A0AA49JGR8_9BACT</name>
<gene>
    <name evidence="1" type="ORF">QYS49_29950</name>
</gene>